<evidence type="ECO:0000256" key="7">
    <source>
        <dbReference type="HAMAP-Rule" id="MF_01057"/>
    </source>
</evidence>
<evidence type="ECO:0000256" key="6">
    <source>
        <dbReference type="ARBA" id="ARBA00022694"/>
    </source>
</evidence>
<dbReference type="EMBL" id="NXIE01000001">
    <property type="protein sequence ID" value="RXK14635.1"/>
    <property type="molecule type" value="Genomic_DNA"/>
</dbReference>
<keyword evidence="4 7" id="KW-0808">Transferase</keyword>
<organism evidence="8 9">
    <name type="scientific">Halarcobacter mediterraneus</name>
    <dbReference type="NCBI Taxonomy" id="2023153"/>
    <lineage>
        <taxon>Bacteria</taxon>
        <taxon>Pseudomonadati</taxon>
        <taxon>Campylobacterota</taxon>
        <taxon>Epsilonproteobacteria</taxon>
        <taxon>Campylobacterales</taxon>
        <taxon>Arcobacteraceae</taxon>
        <taxon>Halarcobacter</taxon>
    </lineage>
</organism>
<feature type="binding site" evidence="7">
    <location>
        <position position="185"/>
    </location>
    <ligand>
        <name>S-adenosyl-L-methionine</name>
        <dbReference type="ChEBI" id="CHEBI:59789"/>
    </ligand>
</feature>
<sequence>MPHIIFEKDNNNITVPSTIDGTQFEFIAKSYNFTQKQRKEEYRISTKKDDKRFLLTLKEKNENYLLKADKVTRISPVQILKDSINSYIKLRESKIISSNTQNFNKKVEPSQEYLKDMDFFVNDFKTQKEIQIEIGFGSGRHLLHQAKNNPNIQFIGLEIHTPSIEQLLKQIKIQELKNILVVNYDARLFMEFISSNKVGKIFVHFPVPWDKKPHRRVFSNAFINEALRVLKIDGTLELRTDSRKYFDYCVELLTNLPKGKITIDINKDLEVSSKYEDRWKKQGKNIYDVVLTCNQEDKDINFDFDFSFDEFIDFENIIKDIPQKAIVEEDFFIHIEDIYTIEDKTNSGLIQITFGSFDRPLSKYILIEEGKASYYQDSPLPTSANIKAHKQLKGLLKK</sequence>
<dbReference type="SUPFAM" id="SSF53335">
    <property type="entry name" value="S-adenosyl-L-methionine-dependent methyltransferases"/>
    <property type="match status" value="1"/>
</dbReference>
<protein>
    <recommendedName>
        <fullName evidence="7">tRNA (guanine-N(7)-)-methyltransferase</fullName>
        <ecNumber evidence="7">2.1.1.33</ecNumber>
    </recommendedName>
    <alternativeName>
        <fullName evidence="7">tRNA (guanine(46)-N(7))-methyltransferase</fullName>
    </alternativeName>
    <alternativeName>
        <fullName evidence="7">tRNA(m7G46)-methyltransferase</fullName>
    </alternativeName>
</protein>
<comment type="caution">
    <text evidence="8">The sequence shown here is derived from an EMBL/GenBank/DDBJ whole genome shotgun (WGS) entry which is preliminary data.</text>
</comment>
<keyword evidence="3 7" id="KW-0489">Methyltransferase</keyword>
<dbReference type="PROSITE" id="PS51625">
    <property type="entry name" value="SAM_MT_TRMB"/>
    <property type="match status" value="1"/>
</dbReference>
<dbReference type="Gene3D" id="3.40.50.150">
    <property type="entry name" value="Vaccinia Virus protein VP39"/>
    <property type="match status" value="1"/>
</dbReference>
<keyword evidence="5 7" id="KW-0949">S-adenosyl-L-methionine</keyword>
<comment type="similarity">
    <text evidence="7">Belongs to the class I-like SAM-binding methyltransferase superfamily. TrmB family.</text>
</comment>
<dbReference type="NCBIfam" id="NF010719">
    <property type="entry name" value="PRK14121.1"/>
    <property type="match status" value="1"/>
</dbReference>
<dbReference type="NCBIfam" id="TIGR00091">
    <property type="entry name" value="tRNA (guanosine(46)-N7)-methyltransferase TrmB"/>
    <property type="match status" value="1"/>
</dbReference>
<evidence type="ECO:0000256" key="1">
    <source>
        <dbReference type="ARBA" id="ARBA00000142"/>
    </source>
</evidence>
<gene>
    <name evidence="7" type="primary">trmB</name>
    <name evidence="8" type="ORF">CP965_04110</name>
</gene>
<comment type="catalytic activity">
    <reaction evidence="1 7">
        <text>guanosine(46) in tRNA + S-adenosyl-L-methionine = N(7)-methylguanosine(46) in tRNA + S-adenosyl-L-homocysteine</text>
        <dbReference type="Rhea" id="RHEA:42708"/>
        <dbReference type="Rhea" id="RHEA-COMP:10188"/>
        <dbReference type="Rhea" id="RHEA-COMP:10189"/>
        <dbReference type="ChEBI" id="CHEBI:57856"/>
        <dbReference type="ChEBI" id="CHEBI:59789"/>
        <dbReference type="ChEBI" id="CHEBI:74269"/>
        <dbReference type="ChEBI" id="CHEBI:74480"/>
        <dbReference type="EC" id="2.1.1.33"/>
    </reaction>
</comment>
<dbReference type="EC" id="2.1.1.33" evidence="7"/>
<dbReference type="HAMAP" id="MF_01057">
    <property type="entry name" value="tRNA_methyltr_TrmB"/>
    <property type="match status" value="1"/>
</dbReference>
<evidence type="ECO:0000256" key="3">
    <source>
        <dbReference type="ARBA" id="ARBA00022603"/>
    </source>
</evidence>
<feature type="binding site" evidence="7">
    <location>
        <position position="158"/>
    </location>
    <ligand>
        <name>S-adenosyl-L-methionine</name>
        <dbReference type="ChEBI" id="CHEBI:59789"/>
    </ligand>
</feature>
<feature type="binding site" evidence="7">
    <location>
        <position position="211"/>
    </location>
    <ligand>
        <name>substrate</name>
    </ligand>
</feature>
<dbReference type="GO" id="GO:0008176">
    <property type="term" value="F:tRNA (guanine(46)-N7)-methyltransferase activity"/>
    <property type="evidence" value="ECO:0007669"/>
    <property type="project" value="UniProtKB-UniRule"/>
</dbReference>
<dbReference type="PANTHER" id="PTHR23417:SF14">
    <property type="entry name" value="PENTACOTRIPEPTIDE-REPEAT REGION OF PRORP DOMAIN-CONTAINING PROTEIN"/>
    <property type="match status" value="1"/>
</dbReference>
<comment type="caution">
    <text evidence="7">Lacks conserved residue(s) required for the propagation of feature annotation.</text>
</comment>
<dbReference type="RefSeq" id="WP_129060772.1">
    <property type="nucleotide sequence ID" value="NZ_NXIE01000001.1"/>
</dbReference>
<name>A0A4Q1AX20_9BACT</name>
<dbReference type="CDD" id="cd02440">
    <property type="entry name" value="AdoMet_MTases"/>
    <property type="match status" value="1"/>
</dbReference>
<dbReference type="OrthoDB" id="9802090at2"/>
<dbReference type="GO" id="GO:0043527">
    <property type="term" value="C:tRNA methyltransferase complex"/>
    <property type="evidence" value="ECO:0007669"/>
    <property type="project" value="TreeGrafter"/>
</dbReference>
<proteinExistence type="inferred from homology"/>
<keyword evidence="6 7" id="KW-0819">tRNA processing</keyword>
<accession>A0A4Q1AX20</accession>
<reference evidence="8 9" key="1">
    <citation type="submission" date="2017-09" db="EMBL/GenBank/DDBJ databases">
        <title>Genomics of the genus Arcobacter.</title>
        <authorList>
            <person name="Perez-Cataluna A."/>
            <person name="Figueras M.J."/>
            <person name="Salas-Masso N."/>
        </authorList>
    </citation>
    <scope>NUCLEOTIDE SEQUENCE [LARGE SCALE GENOMIC DNA]</scope>
    <source>
        <strain evidence="8 9">F156-34</strain>
    </source>
</reference>
<evidence type="ECO:0000313" key="8">
    <source>
        <dbReference type="EMBL" id="RXK14635.1"/>
    </source>
</evidence>
<feature type="binding site" evidence="7">
    <location>
        <position position="241"/>
    </location>
    <ligand>
        <name>substrate</name>
    </ligand>
</feature>
<dbReference type="PANTHER" id="PTHR23417">
    <property type="entry name" value="3-DEOXY-D-MANNO-OCTULOSONIC-ACID TRANSFERASE/TRNA GUANINE-N 7 - -METHYLTRANSFERASE"/>
    <property type="match status" value="1"/>
</dbReference>
<evidence type="ECO:0000256" key="2">
    <source>
        <dbReference type="ARBA" id="ARBA00003015"/>
    </source>
</evidence>
<evidence type="ECO:0000256" key="4">
    <source>
        <dbReference type="ARBA" id="ARBA00022679"/>
    </source>
</evidence>
<feature type="binding site" evidence="7">
    <location>
        <position position="133"/>
    </location>
    <ligand>
        <name>S-adenosyl-L-methionine</name>
        <dbReference type="ChEBI" id="CHEBI:59789"/>
    </ligand>
</feature>
<dbReference type="AlphaFoldDB" id="A0A4Q1AX20"/>
<keyword evidence="9" id="KW-1185">Reference proteome</keyword>
<dbReference type="InterPro" id="IPR003358">
    <property type="entry name" value="tRNA_(Gua-N-7)_MeTrfase_Trmb"/>
</dbReference>
<dbReference type="InterPro" id="IPR055361">
    <property type="entry name" value="tRNA_methyltr_TrmB_bact"/>
</dbReference>
<dbReference type="Pfam" id="PF02390">
    <property type="entry name" value="Methyltransf_4"/>
    <property type="match status" value="1"/>
</dbReference>
<evidence type="ECO:0000313" key="9">
    <source>
        <dbReference type="Proteomes" id="UP000289718"/>
    </source>
</evidence>
<dbReference type="InterPro" id="IPR029063">
    <property type="entry name" value="SAM-dependent_MTases_sf"/>
</dbReference>
<comment type="pathway">
    <text evidence="7">tRNA modification; N(7)-methylguanine-tRNA biosynthesis.</text>
</comment>
<comment type="function">
    <text evidence="2 7">Catalyzes the formation of N(7)-methylguanine at position 46 (m7G46) in tRNA.</text>
</comment>
<dbReference type="UniPathway" id="UPA00989"/>
<evidence type="ECO:0000256" key="5">
    <source>
        <dbReference type="ARBA" id="ARBA00022691"/>
    </source>
</evidence>
<dbReference type="Proteomes" id="UP000289718">
    <property type="component" value="Unassembled WGS sequence"/>
</dbReference>